<name>A0ABW3RV61_9BACL</name>
<dbReference type="PANTHER" id="PTHR43464:SF19">
    <property type="entry name" value="UBIQUINONE BIOSYNTHESIS O-METHYLTRANSFERASE, MITOCHONDRIAL"/>
    <property type="match status" value="1"/>
</dbReference>
<dbReference type="Proteomes" id="UP001597262">
    <property type="component" value="Unassembled WGS sequence"/>
</dbReference>
<dbReference type="GO" id="GO:0008168">
    <property type="term" value="F:methyltransferase activity"/>
    <property type="evidence" value="ECO:0007669"/>
    <property type="project" value="UniProtKB-KW"/>
</dbReference>
<comment type="caution">
    <text evidence="5">The sequence shown here is derived from an EMBL/GenBank/DDBJ whole genome shotgun (WGS) entry which is preliminary data.</text>
</comment>
<dbReference type="InterPro" id="IPR041698">
    <property type="entry name" value="Methyltransf_25"/>
</dbReference>
<dbReference type="CDD" id="cd02440">
    <property type="entry name" value="AdoMet_MTases"/>
    <property type="match status" value="1"/>
</dbReference>
<dbReference type="InterPro" id="IPR029063">
    <property type="entry name" value="SAM-dependent_MTases_sf"/>
</dbReference>
<evidence type="ECO:0000256" key="1">
    <source>
        <dbReference type="ARBA" id="ARBA00022603"/>
    </source>
</evidence>
<dbReference type="Gene3D" id="3.40.50.150">
    <property type="entry name" value="Vaccinia Virus protein VP39"/>
    <property type="match status" value="1"/>
</dbReference>
<keyword evidence="6" id="KW-1185">Reference proteome</keyword>
<keyword evidence="3" id="KW-0949">S-adenosyl-L-methionine</keyword>
<evidence type="ECO:0000259" key="4">
    <source>
        <dbReference type="Pfam" id="PF13649"/>
    </source>
</evidence>
<dbReference type="Pfam" id="PF13649">
    <property type="entry name" value="Methyltransf_25"/>
    <property type="match status" value="1"/>
</dbReference>
<evidence type="ECO:0000313" key="5">
    <source>
        <dbReference type="EMBL" id="MFD1176011.1"/>
    </source>
</evidence>
<sequence length="237" mass="27335">MSIETMKNSEDVLMMLDSLMREPAPFWNNFYHDRTKKIPFFVNHPDENLVSYIESGIIQGGRMLDLGCGAGRNSIYSTLNGFTVDAIDISAEAIQWAIERADKNHISINFECKSVFDLGYKEEYDFVYDSGCMHHLWPHRRIGYIEMIHSALKNGGYLGLTCFAPGFTDIGGAYELSDYEIYRERSMKGGQAFSKEKLTEILGKYFELIECRMMKECDNDESKFGIPFLWASLWRKK</sequence>
<dbReference type="PANTHER" id="PTHR43464">
    <property type="entry name" value="METHYLTRANSFERASE"/>
    <property type="match status" value="1"/>
</dbReference>
<accession>A0ABW3RV61</accession>
<keyword evidence="1 5" id="KW-0489">Methyltransferase</keyword>
<dbReference type="GO" id="GO:0032259">
    <property type="term" value="P:methylation"/>
    <property type="evidence" value="ECO:0007669"/>
    <property type="project" value="UniProtKB-KW"/>
</dbReference>
<dbReference type="SUPFAM" id="SSF53335">
    <property type="entry name" value="S-adenosyl-L-methionine-dependent methyltransferases"/>
    <property type="match status" value="1"/>
</dbReference>
<protein>
    <submittedName>
        <fullName evidence="5">Class I SAM-dependent methyltransferase</fullName>
    </submittedName>
</protein>
<evidence type="ECO:0000256" key="3">
    <source>
        <dbReference type="ARBA" id="ARBA00022691"/>
    </source>
</evidence>
<reference evidence="6" key="1">
    <citation type="journal article" date="2019" name="Int. J. Syst. Evol. Microbiol.">
        <title>The Global Catalogue of Microorganisms (GCM) 10K type strain sequencing project: providing services to taxonomists for standard genome sequencing and annotation.</title>
        <authorList>
            <consortium name="The Broad Institute Genomics Platform"/>
            <consortium name="The Broad Institute Genome Sequencing Center for Infectious Disease"/>
            <person name="Wu L."/>
            <person name="Ma J."/>
        </authorList>
    </citation>
    <scope>NUCLEOTIDE SEQUENCE [LARGE SCALE GENOMIC DNA]</scope>
    <source>
        <strain evidence="6">CCUG 59189</strain>
    </source>
</reference>
<gene>
    <name evidence="5" type="ORF">ACFQ3W_06770</name>
</gene>
<keyword evidence="2" id="KW-0808">Transferase</keyword>
<evidence type="ECO:0000256" key="2">
    <source>
        <dbReference type="ARBA" id="ARBA00022679"/>
    </source>
</evidence>
<dbReference type="EMBL" id="JBHTLM010000003">
    <property type="protein sequence ID" value="MFD1176011.1"/>
    <property type="molecule type" value="Genomic_DNA"/>
</dbReference>
<feature type="domain" description="Methyltransferase" evidence="4">
    <location>
        <begin position="64"/>
        <end position="156"/>
    </location>
</feature>
<proteinExistence type="predicted"/>
<dbReference type="RefSeq" id="WP_379317923.1">
    <property type="nucleotide sequence ID" value="NZ_JBHTLM010000003.1"/>
</dbReference>
<organism evidence="5 6">
    <name type="scientific">Paenibacillus puldeungensis</name>
    <dbReference type="NCBI Taxonomy" id="696536"/>
    <lineage>
        <taxon>Bacteria</taxon>
        <taxon>Bacillati</taxon>
        <taxon>Bacillota</taxon>
        <taxon>Bacilli</taxon>
        <taxon>Bacillales</taxon>
        <taxon>Paenibacillaceae</taxon>
        <taxon>Paenibacillus</taxon>
    </lineage>
</organism>
<evidence type="ECO:0000313" key="6">
    <source>
        <dbReference type="Proteomes" id="UP001597262"/>
    </source>
</evidence>